<organism evidence="1">
    <name type="scientific">uncultured Thermomicrobiales bacterium</name>
    <dbReference type="NCBI Taxonomy" id="1645740"/>
    <lineage>
        <taxon>Bacteria</taxon>
        <taxon>Pseudomonadati</taxon>
        <taxon>Thermomicrobiota</taxon>
        <taxon>Thermomicrobia</taxon>
        <taxon>Thermomicrobiales</taxon>
        <taxon>environmental samples</taxon>
    </lineage>
</organism>
<name>A0A6J4VLT6_9BACT</name>
<reference evidence="1" key="1">
    <citation type="submission" date="2020-02" db="EMBL/GenBank/DDBJ databases">
        <authorList>
            <person name="Meier V. D."/>
        </authorList>
    </citation>
    <scope>NUCLEOTIDE SEQUENCE</scope>
    <source>
        <strain evidence="1">AVDCRST_MAG18</strain>
    </source>
</reference>
<dbReference type="AlphaFoldDB" id="A0A6J4VLT6"/>
<evidence type="ECO:0000313" key="1">
    <source>
        <dbReference type="EMBL" id="CAA9581793.1"/>
    </source>
</evidence>
<protein>
    <submittedName>
        <fullName evidence="1">Uncharacterized protein</fullName>
    </submittedName>
</protein>
<proteinExistence type="predicted"/>
<accession>A0A6J4VLT6</accession>
<sequence length="86" mass="8708">MVSAESGIPEPTLTAEQRQLIADTLAERGALGACPACHENSWVLGHGHSLLTLGVGEGDGAGLPTVSRICANCGYLSLHATAVLGL</sequence>
<gene>
    <name evidence="1" type="ORF">AVDCRST_MAG18-3246</name>
</gene>
<dbReference type="EMBL" id="CADCWN010000245">
    <property type="protein sequence ID" value="CAA9581793.1"/>
    <property type="molecule type" value="Genomic_DNA"/>
</dbReference>